<keyword evidence="2" id="KW-1185">Reference proteome</keyword>
<dbReference type="EMBL" id="LJIJ01002762">
    <property type="protein sequence ID" value="ODM89265.1"/>
    <property type="molecule type" value="Genomic_DNA"/>
</dbReference>
<proteinExistence type="predicted"/>
<dbReference type="AlphaFoldDB" id="A0A1D2M8H5"/>
<comment type="caution">
    <text evidence="1">The sequence shown here is derived from an EMBL/GenBank/DDBJ whole genome shotgun (WGS) entry which is preliminary data.</text>
</comment>
<accession>A0A1D2M8H5</accession>
<gene>
    <name evidence="1" type="ORF">Ocin01_17418</name>
</gene>
<evidence type="ECO:0000313" key="2">
    <source>
        <dbReference type="Proteomes" id="UP000094527"/>
    </source>
</evidence>
<name>A0A1D2M8H5_ORCCI</name>
<protein>
    <submittedName>
        <fullName evidence="1">Uncharacterized protein</fullName>
    </submittedName>
</protein>
<evidence type="ECO:0000313" key="1">
    <source>
        <dbReference type="EMBL" id="ODM89265.1"/>
    </source>
</evidence>
<dbReference type="Proteomes" id="UP000094527">
    <property type="component" value="Unassembled WGS sequence"/>
</dbReference>
<organism evidence="1 2">
    <name type="scientific">Orchesella cincta</name>
    <name type="common">Springtail</name>
    <name type="synonym">Podura cincta</name>
    <dbReference type="NCBI Taxonomy" id="48709"/>
    <lineage>
        <taxon>Eukaryota</taxon>
        <taxon>Metazoa</taxon>
        <taxon>Ecdysozoa</taxon>
        <taxon>Arthropoda</taxon>
        <taxon>Hexapoda</taxon>
        <taxon>Collembola</taxon>
        <taxon>Entomobryomorpha</taxon>
        <taxon>Entomobryoidea</taxon>
        <taxon>Orchesellidae</taxon>
        <taxon>Orchesellinae</taxon>
        <taxon>Orchesella</taxon>
    </lineage>
</organism>
<sequence length="98" mass="11010">MKDIGQAAELWFFSETQFANLRQLFESDKNYALFNGLSANIPSLLADEWEHLNIIQPLTDCIHRGYSQGQNELGASSVRQLNAVLTPSSSVKQLIIEQ</sequence>
<reference evidence="1 2" key="1">
    <citation type="journal article" date="2016" name="Genome Biol. Evol.">
        <title>Gene Family Evolution Reflects Adaptation to Soil Environmental Stressors in the Genome of the Collembolan Orchesella cincta.</title>
        <authorList>
            <person name="Faddeeva-Vakhrusheva A."/>
            <person name="Derks M.F."/>
            <person name="Anvar S.Y."/>
            <person name="Agamennone V."/>
            <person name="Suring W."/>
            <person name="Smit S."/>
            <person name="van Straalen N.M."/>
            <person name="Roelofs D."/>
        </authorList>
    </citation>
    <scope>NUCLEOTIDE SEQUENCE [LARGE SCALE GENOMIC DNA]</scope>
    <source>
        <tissue evidence="1">Mixed pool</tissue>
    </source>
</reference>